<dbReference type="OrthoDB" id="10315497at2759"/>
<gene>
    <name evidence="1" type="ORF">TorRG33x02_156900</name>
</gene>
<proteinExistence type="predicted"/>
<organism evidence="1 2">
    <name type="scientific">Trema orientale</name>
    <name type="common">Charcoal tree</name>
    <name type="synonym">Celtis orientalis</name>
    <dbReference type="NCBI Taxonomy" id="63057"/>
    <lineage>
        <taxon>Eukaryota</taxon>
        <taxon>Viridiplantae</taxon>
        <taxon>Streptophyta</taxon>
        <taxon>Embryophyta</taxon>
        <taxon>Tracheophyta</taxon>
        <taxon>Spermatophyta</taxon>
        <taxon>Magnoliopsida</taxon>
        <taxon>eudicotyledons</taxon>
        <taxon>Gunneridae</taxon>
        <taxon>Pentapetalae</taxon>
        <taxon>rosids</taxon>
        <taxon>fabids</taxon>
        <taxon>Rosales</taxon>
        <taxon>Cannabaceae</taxon>
        <taxon>Trema</taxon>
    </lineage>
</organism>
<dbReference type="EMBL" id="JXTC01000105">
    <property type="protein sequence ID" value="PON88476.1"/>
    <property type="molecule type" value="Genomic_DNA"/>
</dbReference>
<protein>
    <submittedName>
        <fullName evidence="1">Uncharacterized protein</fullName>
    </submittedName>
</protein>
<keyword evidence="2" id="KW-1185">Reference proteome</keyword>
<evidence type="ECO:0000313" key="1">
    <source>
        <dbReference type="EMBL" id="PON88476.1"/>
    </source>
</evidence>
<dbReference type="InParanoid" id="A0A2P5ESG1"/>
<reference evidence="2" key="1">
    <citation type="submission" date="2016-06" db="EMBL/GenBank/DDBJ databases">
        <title>Parallel loss of symbiosis genes in relatives of nitrogen-fixing non-legume Parasponia.</title>
        <authorList>
            <person name="Van Velzen R."/>
            <person name="Holmer R."/>
            <person name="Bu F."/>
            <person name="Rutten L."/>
            <person name="Van Zeijl A."/>
            <person name="Liu W."/>
            <person name="Santuari L."/>
            <person name="Cao Q."/>
            <person name="Sharma T."/>
            <person name="Shen D."/>
            <person name="Roswanjaya Y."/>
            <person name="Wardhani T."/>
            <person name="Kalhor M.S."/>
            <person name="Jansen J."/>
            <person name="Van den Hoogen J."/>
            <person name="Gungor B."/>
            <person name="Hartog M."/>
            <person name="Hontelez J."/>
            <person name="Verver J."/>
            <person name="Yang W.-C."/>
            <person name="Schijlen E."/>
            <person name="Repin R."/>
            <person name="Schilthuizen M."/>
            <person name="Schranz E."/>
            <person name="Heidstra R."/>
            <person name="Miyata K."/>
            <person name="Fedorova E."/>
            <person name="Kohlen W."/>
            <person name="Bisseling T."/>
            <person name="Smit S."/>
            <person name="Geurts R."/>
        </authorList>
    </citation>
    <scope>NUCLEOTIDE SEQUENCE [LARGE SCALE GENOMIC DNA]</scope>
    <source>
        <strain evidence="2">cv. RG33-2</strain>
    </source>
</reference>
<accession>A0A2P5ESG1</accession>
<evidence type="ECO:0000313" key="2">
    <source>
        <dbReference type="Proteomes" id="UP000237000"/>
    </source>
</evidence>
<dbReference type="Proteomes" id="UP000237000">
    <property type="component" value="Unassembled WGS sequence"/>
</dbReference>
<dbReference type="AlphaFoldDB" id="A0A2P5ESG1"/>
<sequence length="144" mass="16540">MEVHGQASHNICYRINKRNIYGTVGSSLLWLPKQAIGTVLQKQIKIAVAAKLHQKRHPKFERDGKLETNNEVIKWLIKTGQSSIQYLQIKKSPRLCNRQRFGTDLFQRKFAGHEVVRHNQSYRGTTQNVPNIIKDQGCSCSQIT</sequence>
<comment type="caution">
    <text evidence="1">The sequence shown here is derived from an EMBL/GenBank/DDBJ whole genome shotgun (WGS) entry which is preliminary data.</text>
</comment>
<name>A0A2P5ESG1_TREOI</name>